<dbReference type="PATRIC" id="fig|947033.5.peg.3578"/>
<feature type="coiled-coil region" evidence="1">
    <location>
        <begin position="170"/>
        <end position="204"/>
    </location>
</feature>
<dbReference type="Proteomes" id="UP000054926">
    <property type="component" value="Unassembled WGS sequence"/>
</dbReference>
<gene>
    <name evidence="3" type="ORF">Lste_3365</name>
</gene>
<dbReference type="AlphaFoldDB" id="A0A0W0ZDJ1"/>
<feature type="domain" description="LidA long coiled-coil" evidence="2">
    <location>
        <begin position="283"/>
        <end position="469"/>
    </location>
</feature>
<name>A0A0W0ZDJ1_9GAMM</name>
<proteinExistence type="predicted"/>
<evidence type="ECO:0000313" key="4">
    <source>
        <dbReference type="Proteomes" id="UP000054926"/>
    </source>
</evidence>
<comment type="caution">
    <text evidence="3">The sequence shown here is derived from an EMBL/GenBank/DDBJ whole genome shotgun (WGS) entry which is preliminary data.</text>
</comment>
<dbReference type="Gene3D" id="6.10.140.2010">
    <property type="match status" value="1"/>
</dbReference>
<keyword evidence="4" id="KW-1185">Reference proteome</keyword>
<dbReference type="EMBL" id="LNYY01000021">
    <property type="protein sequence ID" value="KTD67159.1"/>
    <property type="molecule type" value="Genomic_DNA"/>
</dbReference>
<accession>A0A0W0ZDJ1</accession>
<evidence type="ECO:0000313" key="3">
    <source>
        <dbReference type="EMBL" id="KTD67159.1"/>
    </source>
</evidence>
<evidence type="ECO:0000259" key="2">
    <source>
        <dbReference type="Pfam" id="PF18641"/>
    </source>
</evidence>
<evidence type="ECO:0000256" key="1">
    <source>
        <dbReference type="SAM" id="Coils"/>
    </source>
</evidence>
<protein>
    <recommendedName>
        <fullName evidence="2">LidA long coiled-coil domain-containing protein</fullName>
    </recommendedName>
</protein>
<organism evidence="3 4">
    <name type="scientific">Legionella steelei</name>
    <dbReference type="NCBI Taxonomy" id="947033"/>
    <lineage>
        <taxon>Bacteria</taxon>
        <taxon>Pseudomonadati</taxon>
        <taxon>Pseudomonadota</taxon>
        <taxon>Gammaproteobacteria</taxon>
        <taxon>Legionellales</taxon>
        <taxon>Legionellaceae</taxon>
        <taxon>Legionella</taxon>
    </lineage>
</organism>
<dbReference type="STRING" id="947033.Lste_3365"/>
<dbReference type="Pfam" id="PF18641">
    <property type="entry name" value="LidA_Long_CC"/>
    <property type="match status" value="1"/>
</dbReference>
<dbReference type="InterPro" id="IPR041463">
    <property type="entry name" value="LidA_long_CC"/>
</dbReference>
<dbReference type="RefSeq" id="WP_237760520.1">
    <property type="nucleotide sequence ID" value="NZ_LNYY01000021.1"/>
</dbReference>
<keyword evidence="1" id="KW-0175">Coiled coil</keyword>
<reference evidence="3 4" key="1">
    <citation type="submission" date="2015-11" db="EMBL/GenBank/DDBJ databases">
        <title>Genomic analysis of 38 Legionella species identifies large and diverse effector repertoires.</title>
        <authorList>
            <person name="Burstein D."/>
            <person name="Amaro F."/>
            <person name="Zusman T."/>
            <person name="Lifshitz Z."/>
            <person name="Cohen O."/>
            <person name="Gilbert J.A."/>
            <person name="Pupko T."/>
            <person name="Shuman H.A."/>
            <person name="Segal G."/>
        </authorList>
    </citation>
    <scope>NUCLEOTIDE SEQUENCE [LARGE SCALE GENOMIC DNA]</scope>
    <source>
        <strain evidence="3 4">IMVS3376</strain>
    </source>
</reference>
<sequence>MAYSRSVISAKETTTPVWQDLSPTDQKNIADRMQQWFADIERRNQPHNTETDPYLATQFLSRFGLKNASEVFDFLKTTGGNMVLTMIAREIMHEQSRVQELRERNAEEMLRQQHVLFILMGLIAKREELAKNVDHLLQLEIDKHFLKEHAEHSHPKTSEYHPIRIIDEMIDYYVETIKALDKELDDLEQQLDQVEDELEAIEAEEQWIEAYHEALHAHIDILDTYLRIPLLNHPQESPTAFSERRITVLTQNLERYKEQEALFKNTTPDSTNTQNIVRNRLNSHIRTIEHELNFHKVHLSQTATNFEELFRLTLEQTRSQIQELQLQQSTPGELDAQIEGLKLREQGLSSALKVMRNKKILLNDQLEQVFDFSQARFIIKPEEAKRLVQKDDGSYALIPKDADPDNLSEEEWLQAKRDFEQAKESIQTPRVNCLEKIQENLQKHMHRKEHHLSLREVLRTQKLEMQRARMEMGETLREAEDRRTFLLSRRPSVQQTSSAKSEPPASYAQMIEKFESLVLKAPKKDDIENARGIVERSSISPKNKGELNKLIEQVAPEKTMGSQQRLQWLYSAKRLIKDTSPTPEADPTLRKKD</sequence>